<accession>A0A4R7STN5</accession>
<dbReference type="GO" id="GO:0000976">
    <property type="term" value="F:transcription cis-regulatory region binding"/>
    <property type="evidence" value="ECO:0007669"/>
    <property type="project" value="TreeGrafter"/>
</dbReference>
<dbReference type="InterPro" id="IPR036388">
    <property type="entry name" value="WH-like_DNA-bd_sf"/>
</dbReference>
<reference evidence="6 7" key="1">
    <citation type="submission" date="2019-03" db="EMBL/GenBank/DDBJ databases">
        <title>Genomic Encyclopedia of Archaeal and Bacterial Type Strains, Phase II (KMG-II): from individual species to whole genera.</title>
        <authorList>
            <person name="Goeker M."/>
        </authorList>
    </citation>
    <scope>NUCLEOTIDE SEQUENCE [LARGE SCALE GENOMIC DNA]</scope>
    <source>
        <strain evidence="6 7">ATCC 25309</strain>
    </source>
</reference>
<keyword evidence="7" id="KW-1185">Reference proteome</keyword>
<comment type="caution">
    <text evidence="6">The sequence shown here is derived from an EMBL/GenBank/DDBJ whole genome shotgun (WGS) entry which is preliminary data.</text>
</comment>
<dbReference type="PANTHER" id="PTHR30126:SF94">
    <property type="entry name" value="LYSR FAMILY TRANSCRIPTIONAL REGULATOR"/>
    <property type="match status" value="1"/>
</dbReference>
<gene>
    <name evidence="6" type="ORF">EI77_00928</name>
</gene>
<dbReference type="GO" id="GO:0003700">
    <property type="term" value="F:DNA-binding transcription factor activity"/>
    <property type="evidence" value="ECO:0007669"/>
    <property type="project" value="InterPro"/>
</dbReference>
<keyword evidence="2" id="KW-0805">Transcription regulation</keyword>
<dbReference type="EMBL" id="SOCA01000001">
    <property type="protein sequence ID" value="TDU81618.1"/>
    <property type="molecule type" value="Genomic_DNA"/>
</dbReference>
<dbReference type="InterPro" id="IPR000847">
    <property type="entry name" value="LysR_HTH_N"/>
</dbReference>
<keyword evidence="4" id="KW-0804">Transcription</keyword>
<dbReference type="Proteomes" id="UP000295662">
    <property type="component" value="Unassembled WGS sequence"/>
</dbReference>
<dbReference type="PROSITE" id="PS50931">
    <property type="entry name" value="HTH_LYSR"/>
    <property type="match status" value="1"/>
</dbReference>
<evidence type="ECO:0000256" key="3">
    <source>
        <dbReference type="ARBA" id="ARBA00023125"/>
    </source>
</evidence>
<dbReference type="Gene3D" id="1.10.10.10">
    <property type="entry name" value="Winged helix-like DNA-binding domain superfamily/Winged helix DNA-binding domain"/>
    <property type="match status" value="1"/>
</dbReference>
<organism evidence="6 7">
    <name type="scientific">Prosthecobacter fusiformis</name>
    <dbReference type="NCBI Taxonomy" id="48464"/>
    <lineage>
        <taxon>Bacteria</taxon>
        <taxon>Pseudomonadati</taxon>
        <taxon>Verrucomicrobiota</taxon>
        <taxon>Verrucomicrobiia</taxon>
        <taxon>Verrucomicrobiales</taxon>
        <taxon>Verrucomicrobiaceae</taxon>
        <taxon>Prosthecobacter</taxon>
    </lineage>
</organism>
<dbReference type="CDD" id="cd05466">
    <property type="entry name" value="PBP2_LTTR_substrate"/>
    <property type="match status" value="1"/>
</dbReference>
<name>A0A4R7STN5_9BACT</name>
<dbReference type="PANTHER" id="PTHR30126">
    <property type="entry name" value="HTH-TYPE TRANSCRIPTIONAL REGULATOR"/>
    <property type="match status" value="1"/>
</dbReference>
<dbReference type="InterPro" id="IPR036390">
    <property type="entry name" value="WH_DNA-bd_sf"/>
</dbReference>
<evidence type="ECO:0000313" key="7">
    <source>
        <dbReference type="Proteomes" id="UP000295662"/>
    </source>
</evidence>
<feature type="domain" description="HTH lysR-type" evidence="5">
    <location>
        <begin position="10"/>
        <end position="67"/>
    </location>
</feature>
<dbReference type="AlphaFoldDB" id="A0A4R7STN5"/>
<protein>
    <submittedName>
        <fullName evidence="6">DNA-binding transcriptional LysR family regulator</fullName>
    </submittedName>
</protein>
<evidence type="ECO:0000313" key="6">
    <source>
        <dbReference type="EMBL" id="TDU81618.1"/>
    </source>
</evidence>
<dbReference type="Pfam" id="PF00126">
    <property type="entry name" value="HTH_1"/>
    <property type="match status" value="1"/>
</dbReference>
<evidence type="ECO:0000259" key="5">
    <source>
        <dbReference type="PROSITE" id="PS50931"/>
    </source>
</evidence>
<dbReference type="SUPFAM" id="SSF46785">
    <property type="entry name" value="Winged helix' DNA-binding domain"/>
    <property type="match status" value="1"/>
</dbReference>
<sequence>MDDLFAQGGLSLERLRTFCLIVEHGGFTRAARGDAAKQPLYSRQLKELESFFGTELVRRSGKSFALNDEGRRLYELARSYFGALSDFKNACSNRSIHIHLGAGDSIIQWHILPKLADIRNALPNTVLKLLNLPTEQIVDRVASGDLDLGVVRQTAVKGDLKSHVLGKLEFALFAPIRYANNNWESTLRSCPLVLLEGSGEFRKELEKAALKEQFQPRIEVECASFPAVATAMKSAGLAGILPLAAADELGTRSFVRQEASWLQKLGRQMTLIASRRTLTLRPDLEMIAKELVGLLRA</sequence>
<evidence type="ECO:0000256" key="1">
    <source>
        <dbReference type="ARBA" id="ARBA00009437"/>
    </source>
</evidence>
<dbReference type="Gene3D" id="3.40.190.290">
    <property type="match status" value="1"/>
</dbReference>
<dbReference type="SUPFAM" id="SSF53850">
    <property type="entry name" value="Periplasmic binding protein-like II"/>
    <property type="match status" value="1"/>
</dbReference>
<evidence type="ECO:0000256" key="4">
    <source>
        <dbReference type="ARBA" id="ARBA00023163"/>
    </source>
</evidence>
<evidence type="ECO:0000256" key="2">
    <source>
        <dbReference type="ARBA" id="ARBA00023015"/>
    </source>
</evidence>
<dbReference type="Pfam" id="PF03466">
    <property type="entry name" value="LysR_substrate"/>
    <property type="match status" value="1"/>
</dbReference>
<comment type="similarity">
    <text evidence="1">Belongs to the LysR transcriptional regulatory family.</text>
</comment>
<keyword evidence="3 6" id="KW-0238">DNA-binding</keyword>
<proteinExistence type="inferred from homology"/>
<dbReference type="InterPro" id="IPR005119">
    <property type="entry name" value="LysR_subst-bd"/>
</dbReference>